<comment type="similarity">
    <text evidence="1">Belongs to the zinc-containing alcohol dehydrogenase family.</text>
</comment>
<keyword evidence="3" id="KW-0560">Oxidoreductase</keyword>
<dbReference type="SUPFAM" id="SSF51735">
    <property type="entry name" value="NAD(P)-binding Rossmann-fold domains"/>
    <property type="match status" value="1"/>
</dbReference>
<comment type="subunit">
    <text evidence="2">Monomer.</text>
</comment>
<dbReference type="InterPro" id="IPR013154">
    <property type="entry name" value="ADH-like_N"/>
</dbReference>
<proteinExistence type="inferred from homology"/>
<evidence type="ECO:0000256" key="2">
    <source>
        <dbReference type="ARBA" id="ARBA00011245"/>
    </source>
</evidence>
<dbReference type="SMART" id="SM00829">
    <property type="entry name" value="PKS_ER"/>
    <property type="match status" value="1"/>
</dbReference>
<evidence type="ECO:0000256" key="3">
    <source>
        <dbReference type="ARBA" id="ARBA00023002"/>
    </source>
</evidence>
<dbReference type="GO" id="GO:0016651">
    <property type="term" value="F:oxidoreductase activity, acting on NAD(P)H"/>
    <property type="evidence" value="ECO:0007669"/>
    <property type="project" value="InterPro"/>
</dbReference>
<feature type="domain" description="Enoyl reductase (ER)" evidence="4">
    <location>
        <begin position="8"/>
        <end position="260"/>
    </location>
</feature>
<sequence length="260" mass="26905">MLTTSARGATFPLLPGLDGAGTISAIGSSVTRFAPGDGVLALFTPGGAGAAWQTYAIVPEESVAKKPASWSWEEAAGLGVTVLVLGGSSGVGAAAVQVLKLAAPGCRVLATSSGKHHGLLRALGVEGVVDRASGTLVADIRAASPGERGVDAIFDAVGAGATQRDVFEAFRVDGPKRYAQVWTGDEEIEVPEGVESVLFRSRDLSKLKGSKNVMVALERLLEEGRYKLPLPVRVVGEGWEAVEKGLEEMRKGVSGEKLVV</sequence>
<evidence type="ECO:0000313" key="5">
    <source>
        <dbReference type="EMBL" id="KAF2490060.1"/>
    </source>
</evidence>
<evidence type="ECO:0000259" key="4">
    <source>
        <dbReference type="SMART" id="SM00829"/>
    </source>
</evidence>
<dbReference type="InterPro" id="IPR036291">
    <property type="entry name" value="NAD(P)-bd_dom_sf"/>
</dbReference>
<dbReference type="Gene3D" id="3.90.180.10">
    <property type="entry name" value="Medium-chain alcohol dehydrogenases, catalytic domain"/>
    <property type="match status" value="2"/>
</dbReference>
<evidence type="ECO:0000313" key="6">
    <source>
        <dbReference type="Proteomes" id="UP000799750"/>
    </source>
</evidence>
<protein>
    <recommendedName>
        <fullName evidence="4">Enoyl reductase (ER) domain-containing protein</fullName>
    </recommendedName>
</protein>
<dbReference type="PANTHER" id="PTHR45348:SF2">
    <property type="entry name" value="ZINC-TYPE ALCOHOL DEHYDROGENASE-LIKE PROTEIN C2E1P3.01"/>
    <property type="match status" value="1"/>
</dbReference>
<dbReference type="AlphaFoldDB" id="A0A6A6QDI6"/>
<organism evidence="5 6">
    <name type="scientific">Lophium mytilinum</name>
    <dbReference type="NCBI Taxonomy" id="390894"/>
    <lineage>
        <taxon>Eukaryota</taxon>
        <taxon>Fungi</taxon>
        <taxon>Dikarya</taxon>
        <taxon>Ascomycota</taxon>
        <taxon>Pezizomycotina</taxon>
        <taxon>Dothideomycetes</taxon>
        <taxon>Pleosporomycetidae</taxon>
        <taxon>Mytilinidiales</taxon>
        <taxon>Mytilinidiaceae</taxon>
        <taxon>Lophium</taxon>
    </lineage>
</organism>
<dbReference type="Pfam" id="PF08240">
    <property type="entry name" value="ADH_N"/>
    <property type="match status" value="1"/>
</dbReference>
<dbReference type="EMBL" id="MU004198">
    <property type="protein sequence ID" value="KAF2490060.1"/>
    <property type="molecule type" value="Genomic_DNA"/>
</dbReference>
<dbReference type="Gene3D" id="3.40.50.720">
    <property type="entry name" value="NAD(P)-binding Rossmann-like Domain"/>
    <property type="match status" value="1"/>
</dbReference>
<evidence type="ECO:0000256" key="1">
    <source>
        <dbReference type="ARBA" id="ARBA00008072"/>
    </source>
</evidence>
<gene>
    <name evidence="5" type="ORF">BU16DRAFT_495487</name>
</gene>
<dbReference type="Pfam" id="PF00107">
    <property type="entry name" value="ADH_zinc_N"/>
    <property type="match status" value="1"/>
</dbReference>
<dbReference type="InterPro" id="IPR020843">
    <property type="entry name" value="ER"/>
</dbReference>
<name>A0A6A6QDI6_9PEZI</name>
<accession>A0A6A6QDI6</accession>
<keyword evidence="6" id="KW-1185">Reference proteome</keyword>
<dbReference type="OrthoDB" id="10257049at2759"/>
<dbReference type="Proteomes" id="UP000799750">
    <property type="component" value="Unassembled WGS sequence"/>
</dbReference>
<reference evidence="5" key="1">
    <citation type="journal article" date="2020" name="Stud. Mycol.">
        <title>101 Dothideomycetes genomes: a test case for predicting lifestyles and emergence of pathogens.</title>
        <authorList>
            <person name="Haridas S."/>
            <person name="Albert R."/>
            <person name="Binder M."/>
            <person name="Bloem J."/>
            <person name="Labutti K."/>
            <person name="Salamov A."/>
            <person name="Andreopoulos B."/>
            <person name="Baker S."/>
            <person name="Barry K."/>
            <person name="Bills G."/>
            <person name="Bluhm B."/>
            <person name="Cannon C."/>
            <person name="Castanera R."/>
            <person name="Culley D."/>
            <person name="Daum C."/>
            <person name="Ezra D."/>
            <person name="Gonzalez J."/>
            <person name="Henrissat B."/>
            <person name="Kuo A."/>
            <person name="Liang C."/>
            <person name="Lipzen A."/>
            <person name="Lutzoni F."/>
            <person name="Magnuson J."/>
            <person name="Mondo S."/>
            <person name="Nolan M."/>
            <person name="Ohm R."/>
            <person name="Pangilinan J."/>
            <person name="Park H.-J."/>
            <person name="Ramirez L."/>
            <person name="Alfaro M."/>
            <person name="Sun H."/>
            <person name="Tritt A."/>
            <person name="Yoshinaga Y."/>
            <person name="Zwiers L.-H."/>
            <person name="Turgeon B."/>
            <person name="Goodwin S."/>
            <person name="Spatafora J."/>
            <person name="Crous P."/>
            <person name="Grigoriev I."/>
        </authorList>
    </citation>
    <scope>NUCLEOTIDE SEQUENCE</scope>
    <source>
        <strain evidence="5">CBS 269.34</strain>
    </source>
</reference>
<dbReference type="InterPro" id="IPR013149">
    <property type="entry name" value="ADH-like_C"/>
</dbReference>
<dbReference type="InterPro" id="IPR011032">
    <property type="entry name" value="GroES-like_sf"/>
</dbReference>
<dbReference type="InterPro" id="IPR047122">
    <property type="entry name" value="Trans-enoyl_RdTase-like"/>
</dbReference>
<dbReference type="PANTHER" id="PTHR45348">
    <property type="entry name" value="HYPOTHETICAL OXIDOREDUCTASE (EUROFUNG)"/>
    <property type="match status" value="1"/>
</dbReference>
<dbReference type="SUPFAM" id="SSF50129">
    <property type="entry name" value="GroES-like"/>
    <property type="match status" value="1"/>
</dbReference>
<feature type="non-terminal residue" evidence="5">
    <location>
        <position position="260"/>
    </location>
</feature>